<dbReference type="GO" id="GO:0016020">
    <property type="term" value="C:membrane"/>
    <property type="evidence" value="ECO:0007669"/>
    <property type="project" value="UniProtKB-SubCell"/>
</dbReference>
<feature type="transmembrane region" description="Helical" evidence="5">
    <location>
        <begin position="73"/>
        <end position="90"/>
    </location>
</feature>
<evidence type="ECO:0000256" key="1">
    <source>
        <dbReference type="ARBA" id="ARBA00004141"/>
    </source>
</evidence>
<dbReference type="PANTHER" id="PTHR31465:SF28">
    <property type="entry name" value="DOMAIN PROTEIN, PUTATIVE-RELATED"/>
    <property type="match status" value="1"/>
</dbReference>
<keyword evidence="7" id="KW-1185">Reference proteome</keyword>
<organism evidence="6 7">
    <name type="scientific">Amniculicola lignicola CBS 123094</name>
    <dbReference type="NCBI Taxonomy" id="1392246"/>
    <lineage>
        <taxon>Eukaryota</taxon>
        <taxon>Fungi</taxon>
        <taxon>Dikarya</taxon>
        <taxon>Ascomycota</taxon>
        <taxon>Pezizomycotina</taxon>
        <taxon>Dothideomycetes</taxon>
        <taxon>Pleosporomycetidae</taxon>
        <taxon>Pleosporales</taxon>
        <taxon>Amniculicolaceae</taxon>
        <taxon>Amniculicola</taxon>
    </lineage>
</organism>
<comment type="subcellular location">
    <subcellularLocation>
        <location evidence="1">Membrane</location>
        <topology evidence="1">Multi-pass membrane protein</topology>
    </subcellularLocation>
</comment>
<keyword evidence="3 5" id="KW-1133">Transmembrane helix</keyword>
<reference evidence="6" key="1">
    <citation type="journal article" date="2020" name="Stud. Mycol.">
        <title>101 Dothideomycetes genomes: a test case for predicting lifestyles and emergence of pathogens.</title>
        <authorList>
            <person name="Haridas S."/>
            <person name="Albert R."/>
            <person name="Binder M."/>
            <person name="Bloem J."/>
            <person name="Labutti K."/>
            <person name="Salamov A."/>
            <person name="Andreopoulos B."/>
            <person name="Baker S."/>
            <person name="Barry K."/>
            <person name="Bills G."/>
            <person name="Bluhm B."/>
            <person name="Cannon C."/>
            <person name="Castanera R."/>
            <person name="Culley D."/>
            <person name="Daum C."/>
            <person name="Ezra D."/>
            <person name="Gonzalez J."/>
            <person name="Henrissat B."/>
            <person name="Kuo A."/>
            <person name="Liang C."/>
            <person name="Lipzen A."/>
            <person name="Lutzoni F."/>
            <person name="Magnuson J."/>
            <person name="Mondo S."/>
            <person name="Nolan M."/>
            <person name="Ohm R."/>
            <person name="Pangilinan J."/>
            <person name="Park H.-J."/>
            <person name="Ramirez L."/>
            <person name="Alfaro M."/>
            <person name="Sun H."/>
            <person name="Tritt A."/>
            <person name="Yoshinaga Y."/>
            <person name="Zwiers L.-H."/>
            <person name="Turgeon B."/>
            <person name="Goodwin S."/>
            <person name="Spatafora J."/>
            <person name="Crous P."/>
            <person name="Grigoriev I."/>
        </authorList>
    </citation>
    <scope>NUCLEOTIDE SEQUENCE</scope>
    <source>
        <strain evidence="6">CBS 123094</strain>
    </source>
</reference>
<feature type="transmembrane region" description="Helical" evidence="5">
    <location>
        <begin position="313"/>
        <end position="333"/>
    </location>
</feature>
<evidence type="ECO:0008006" key="8">
    <source>
        <dbReference type="Google" id="ProtNLM"/>
    </source>
</evidence>
<evidence type="ECO:0000256" key="5">
    <source>
        <dbReference type="SAM" id="Phobius"/>
    </source>
</evidence>
<proteinExistence type="predicted"/>
<dbReference type="EMBL" id="ML977587">
    <property type="protein sequence ID" value="KAF2000710.1"/>
    <property type="molecule type" value="Genomic_DNA"/>
</dbReference>
<keyword evidence="4 5" id="KW-0472">Membrane</keyword>
<evidence type="ECO:0000313" key="7">
    <source>
        <dbReference type="Proteomes" id="UP000799779"/>
    </source>
</evidence>
<sequence length="358" mass="39929">MSDKLSSKLSGIESFDLPKTTMSNISKNAKGFDLAANPFVYNSSPIANILWVPMFGLMSIFLTYQFFKYRAWNFWPLTLGLFVETIALLLRATCTRSNNLDVYNASTILILSTPAFLSLTLIQAYSRLEQYLNPASVSSSSFSIFFSSVSLPAPKQLFTRALTTLAFVAWTIQIISTGLLSQHFTTIAKPGTFTDVPAVLRKIEDMEKGWVAGLSVQALCIAVLMMAAMYSLFTAHKSTVQVLAQRKAADIEGMGIRDAGVEMEDYRRQKARTLFVPIVTGAALLLIRTTFSFFNHSFSSAGARKSYLNRNEWCFFIFDAMPVLLFSVLFALYHPGRLLPRELIGWWVKQSGVVGSRV</sequence>
<feature type="transmembrane region" description="Helical" evidence="5">
    <location>
        <begin position="161"/>
        <end position="180"/>
    </location>
</feature>
<dbReference type="InterPro" id="IPR007568">
    <property type="entry name" value="RTA1"/>
</dbReference>
<feature type="transmembrane region" description="Helical" evidence="5">
    <location>
        <begin position="102"/>
        <end position="125"/>
    </location>
</feature>
<dbReference type="Pfam" id="PF04479">
    <property type="entry name" value="RTA1"/>
    <property type="match status" value="1"/>
</dbReference>
<feature type="transmembrane region" description="Helical" evidence="5">
    <location>
        <begin position="210"/>
        <end position="233"/>
    </location>
</feature>
<evidence type="ECO:0000256" key="2">
    <source>
        <dbReference type="ARBA" id="ARBA00022692"/>
    </source>
</evidence>
<dbReference type="Proteomes" id="UP000799779">
    <property type="component" value="Unassembled WGS sequence"/>
</dbReference>
<protein>
    <recommendedName>
        <fullName evidence="8">RTA1-domain-containing protein</fullName>
    </recommendedName>
</protein>
<gene>
    <name evidence="6" type="ORF">P154DRAFT_563177</name>
</gene>
<evidence type="ECO:0000256" key="4">
    <source>
        <dbReference type="ARBA" id="ARBA00023136"/>
    </source>
</evidence>
<dbReference type="OrthoDB" id="3358017at2759"/>
<dbReference type="AlphaFoldDB" id="A0A6A5WFN4"/>
<dbReference type="PANTHER" id="PTHR31465">
    <property type="entry name" value="PROTEIN RTA1-RELATED"/>
    <property type="match status" value="1"/>
</dbReference>
<evidence type="ECO:0000256" key="3">
    <source>
        <dbReference type="ARBA" id="ARBA00022989"/>
    </source>
</evidence>
<keyword evidence="2 5" id="KW-0812">Transmembrane</keyword>
<name>A0A6A5WFN4_9PLEO</name>
<feature type="transmembrane region" description="Helical" evidence="5">
    <location>
        <begin position="49"/>
        <end position="67"/>
    </location>
</feature>
<feature type="transmembrane region" description="Helical" evidence="5">
    <location>
        <begin position="273"/>
        <end position="293"/>
    </location>
</feature>
<evidence type="ECO:0000313" key="6">
    <source>
        <dbReference type="EMBL" id="KAF2000710.1"/>
    </source>
</evidence>
<accession>A0A6A5WFN4</accession>